<name>A0A0X8GY32_9FIRM</name>
<evidence type="ECO:0000256" key="2">
    <source>
        <dbReference type="PROSITE-ProRule" id="PRU00335"/>
    </source>
</evidence>
<dbReference type="STRING" id="1514105.AOC36_00605"/>
<dbReference type="RefSeq" id="WP_067629920.1">
    <property type="nucleotide sequence ID" value="NZ_CP013213.1"/>
</dbReference>
<gene>
    <name evidence="4" type="ORF">AOC36_00605</name>
</gene>
<dbReference type="EMBL" id="CP013213">
    <property type="protein sequence ID" value="AMC92544.1"/>
    <property type="molecule type" value="Genomic_DNA"/>
</dbReference>
<dbReference type="PROSITE" id="PS50977">
    <property type="entry name" value="HTH_TETR_2"/>
    <property type="match status" value="1"/>
</dbReference>
<dbReference type="PROSITE" id="PS01081">
    <property type="entry name" value="HTH_TETR_1"/>
    <property type="match status" value="1"/>
</dbReference>
<dbReference type="Gene3D" id="1.10.357.10">
    <property type="entry name" value="Tetracycline Repressor, domain 2"/>
    <property type="match status" value="1"/>
</dbReference>
<dbReference type="InterPro" id="IPR009057">
    <property type="entry name" value="Homeodomain-like_sf"/>
</dbReference>
<evidence type="ECO:0000313" key="4">
    <source>
        <dbReference type="EMBL" id="AMC92544.1"/>
    </source>
</evidence>
<dbReference type="InterPro" id="IPR050624">
    <property type="entry name" value="HTH-type_Tx_Regulator"/>
</dbReference>
<evidence type="ECO:0000259" key="3">
    <source>
        <dbReference type="PROSITE" id="PS50977"/>
    </source>
</evidence>
<dbReference type="AlphaFoldDB" id="A0A0X8GY32"/>
<dbReference type="Pfam" id="PF00440">
    <property type="entry name" value="TetR_N"/>
    <property type="match status" value="1"/>
</dbReference>
<feature type="DNA-binding region" description="H-T-H motif" evidence="2">
    <location>
        <begin position="29"/>
        <end position="48"/>
    </location>
</feature>
<dbReference type="GO" id="GO:0003677">
    <property type="term" value="F:DNA binding"/>
    <property type="evidence" value="ECO:0007669"/>
    <property type="project" value="UniProtKB-UniRule"/>
</dbReference>
<dbReference type="InterPro" id="IPR023772">
    <property type="entry name" value="DNA-bd_HTH_TetR-type_CS"/>
</dbReference>
<evidence type="ECO:0000313" key="5">
    <source>
        <dbReference type="Proteomes" id="UP000063781"/>
    </source>
</evidence>
<dbReference type="KEGG" id="erl:AOC36_00605"/>
<dbReference type="PANTHER" id="PTHR43479:SF11">
    <property type="entry name" value="ACREF_ENVCD OPERON REPRESSOR-RELATED"/>
    <property type="match status" value="1"/>
</dbReference>
<sequence length="182" mass="21093">MRKKDETLRECILECAREIIDQEGPQNLSIRTLSQKVGVASGTIYNYFANKDEILLVITEETWKHALIEMNRQITAVCFTQQLRDIYEFLKEEISDSTGALMNSLTNVQVIGRQRMQSMQSVLRTDIIRRIGKDEQILPSIWNESLSEVDFADLIIMNMMENLRTNAPNIDCFIEVVKRVVY</sequence>
<feature type="domain" description="HTH tetR-type" evidence="3">
    <location>
        <begin position="6"/>
        <end position="66"/>
    </location>
</feature>
<dbReference type="InterPro" id="IPR001647">
    <property type="entry name" value="HTH_TetR"/>
</dbReference>
<evidence type="ECO:0000256" key="1">
    <source>
        <dbReference type="ARBA" id="ARBA00023125"/>
    </source>
</evidence>
<organism evidence="4 5">
    <name type="scientific">Erysipelothrix larvae</name>
    <dbReference type="NCBI Taxonomy" id="1514105"/>
    <lineage>
        <taxon>Bacteria</taxon>
        <taxon>Bacillati</taxon>
        <taxon>Bacillota</taxon>
        <taxon>Erysipelotrichia</taxon>
        <taxon>Erysipelotrichales</taxon>
        <taxon>Erysipelotrichaceae</taxon>
        <taxon>Erysipelothrix</taxon>
    </lineage>
</organism>
<accession>A0A0X8GY32</accession>
<keyword evidence="5" id="KW-1185">Reference proteome</keyword>
<dbReference type="PANTHER" id="PTHR43479">
    <property type="entry name" value="ACREF/ENVCD OPERON REPRESSOR-RELATED"/>
    <property type="match status" value="1"/>
</dbReference>
<protein>
    <recommendedName>
        <fullName evidence="3">HTH tetR-type domain-containing protein</fullName>
    </recommendedName>
</protein>
<dbReference type="OrthoDB" id="494991at2"/>
<dbReference type="SUPFAM" id="SSF46689">
    <property type="entry name" value="Homeodomain-like"/>
    <property type="match status" value="1"/>
</dbReference>
<dbReference type="Proteomes" id="UP000063781">
    <property type="component" value="Chromosome"/>
</dbReference>
<proteinExistence type="predicted"/>
<keyword evidence="1 2" id="KW-0238">DNA-binding</keyword>
<reference evidence="4 5" key="1">
    <citation type="submission" date="2015-10" db="EMBL/GenBank/DDBJ databases">
        <title>Erysipelothrix larvae sp. LV19 isolated from the larval gut of the rhinoceros beetle, Trypoxylus dichotomus.</title>
        <authorList>
            <person name="Lim S."/>
            <person name="Kim B.-C."/>
        </authorList>
    </citation>
    <scope>NUCLEOTIDE SEQUENCE [LARGE SCALE GENOMIC DNA]</scope>
    <source>
        <strain evidence="4 5">LV19</strain>
    </source>
</reference>
<dbReference type="PRINTS" id="PR00455">
    <property type="entry name" value="HTHTETR"/>
</dbReference>